<dbReference type="SUPFAM" id="SSF88659">
    <property type="entry name" value="Sigma3 and sigma4 domains of RNA polymerase sigma factors"/>
    <property type="match status" value="1"/>
</dbReference>
<dbReference type="InterPro" id="IPR013324">
    <property type="entry name" value="RNA_pol_sigma_r3/r4-like"/>
</dbReference>
<proteinExistence type="predicted"/>
<dbReference type="Proteomes" id="UP000287746">
    <property type="component" value="Unassembled WGS sequence"/>
</dbReference>
<protein>
    <submittedName>
        <fullName evidence="1">Uncharacterized protein</fullName>
    </submittedName>
</protein>
<dbReference type="AlphaFoldDB" id="A0A430G043"/>
<dbReference type="Gene3D" id="1.10.10.10">
    <property type="entry name" value="Winged helix-like DNA-binding domain superfamily/Winged helix DNA-binding domain"/>
    <property type="match status" value="1"/>
</dbReference>
<dbReference type="RefSeq" id="WP_126005307.1">
    <property type="nucleotide sequence ID" value="NZ_QQYZ01000020.1"/>
</dbReference>
<dbReference type="InterPro" id="IPR036388">
    <property type="entry name" value="WH-like_DNA-bd_sf"/>
</dbReference>
<evidence type="ECO:0000313" key="1">
    <source>
        <dbReference type="EMBL" id="RSY79350.1"/>
    </source>
</evidence>
<sequence length="247" mass="27953">METVETQLSQLIDLPFDEVLDRARIASRSHPGYLRSETLVHLMRATRRDNRETRFGRLFELFLKRVAGALPRAERVNGDKTIVDSALSEINDAALARIQILVTLDRQGGDHLDFYEVHFDEAVAMLRLSARRKVAKRVHREVEIETDAETGELPGFIERAAGSLDETVDPILLDPIFRPHLLRAIDSLPPEQKEVITMTMLNMPSESKDPAIPSISSILECDPRTVRNRRDRAVITLREILDQGEAG</sequence>
<evidence type="ECO:0000313" key="2">
    <source>
        <dbReference type="Proteomes" id="UP000287746"/>
    </source>
</evidence>
<dbReference type="EMBL" id="QQYZ01000020">
    <property type="protein sequence ID" value="RSY79350.1"/>
    <property type="molecule type" value="Genomic_DNA"/>
</dbReference>
<name>A0A430G043_9SPHN</name>
<accession>A0A430G043</accession>
<organism evidence="1 2">
    <name type="scientific">Sphingomonas koreensis</name>
    <dbReference type="NCBI Taxonomy" id="93064"/>
    <lineage>
        <taxon>Bacteria</taxon>
        <taxon>Pseudomonadati</taxon>
        <taxon>Pseudomonadota</taxon>
        <taxon>Alphaproteobacteria</taxon>
        <taxon>Sphingomonadales</taxon>
        <taxon>Sphingomonadaceae</taxon>
        <taxon>Sphingomonas</taxon>
    </lineage>
</organism>
<reference evidence="1 2" key="1">
    <citation type="submission" date="2018-07" db="EMBL/GenBank/DDBJ databases">
        <title>Genomic and Epidemiologic Investigation of an Indolent Hospital Outbreak.</title>
        <authorList>
            <person name="Johnson R.C."/>
            <person name="Deming C."/>
            <person name="Conlan S."/>
            <person name="Zellmer C.J."/>
            <person name="Michelin A.V."/>
            <person name="Lee-Lin S."/>
            <person name="Thomas P.J."/>
            <person name="Park M."/>
            <person name="Weingarten R.A."/>
            <person name="Less J."/>
            <person name="Dekker J.P."/>
            <person name="Frank K.M."/>
            <person name="Musser K.A."/>
            <person name="Mcquiston J.R."/>
            <person name="Henderson D.K."/>
            <person name="Lau A.F."/>
            <person name="Palmore T.N."/>
            <person name="Segre J.A."/>
        </authorList>
    </citation>
    <scope>NUCLEOTIDE SEQUENCE [LARGE SCALE GENOMIC DNA]</scope>
    <source>
        <strain evidence="1 2">SK-CDC1_0717</strain>
    </source>
</reference>
<comment type="caution">
    <text evidence="1">The sequence shown here is derived from an EMBL/GenBank/DDBJ whole genome shotgun (WGS) entry which is preliminary data.</text>
</comment>
<gene>
    <name evidence="1" type="ORF">DAH66_17445</name>
</gene>